<reference evidence="3" key="1">
    <citation type="journal article" date="2012" name="PLoS Genet.">
        <title>The genomes of the fungal plant pathogens Cladosporium fulvum and Dothistroma septosporum reveal adaptation to different hosts and lifestyles but also signatures of common ancestry.</title>
        <authorList>
            <person name="de Wit P.J.G.M."/>
            <person name="van der Burgt A."/>
            <person name="Oekmen B."/>
            <person name="Stergiopoulos I."/>
            <person name="Abd-Elsalam K.A."/>
            <person name="Aerts A.L."/>
            <person name="Bahkali A.H."/>
            <person name="Beenen H.G."/>
            <person name="Chettri P."/>
            <person name="Cox M.P."/>
            <person name="Datema E."/>
            <person name="de Vries R.P."/>
            <person name="Dhillon B."/>
            <person name="Ganley A.R."/>
            <person name="Griffiths S.A."/>
            <person name="Guo Y."/>
            <person name="Hamelin R.C."/>
            <person name="Henrissat B."/>
            <person name="Kabir M.S."/>
            <person name="Jashni M.K."/>
            <person name="Kema G."/>
            <person name="Klaubauf S."/>
            <person name="Lapidus A."/>
            <person name="Levasseur A."/>
            <person name="Lindquist E."/>
            <person name="Mehrabi R."/>
            <person name="Ohm R.A."/>
            <person name="Owen T.J."/>
            <person name="Salamov A."/>
            <person name="Schwelm A."/>
            <person name="Schijlen E."/>
            <person name="Sun H."/>
            <person name="van den Burg H.A."/>
            <person name="van Ham R.C.H.J."/>
            <person name="Zhang S."/>
            <person name="Goodwin S.B."/>
            <person name="Grigoriev I.V."/>
            <person name="Collemare J."/>
            <person name="Bradshaw R.E."/>
        </authorList>
    </citation>
    <scope>NUCLEOTIDE SEQUENCE [LARGE SCALE GENOMIC DNA]</scope>
    <source>
        <strain evidence="3">NZE10 / CBS 128990</strain>
    </source>
</reference>
<accession>N1PJ87</accession>
<name>N1PJ87_DOTSN</name>
<evidence type="ECO:0000313" key="2">
    <source>
        <dbReference type="EMBL" id="EME41396.1"/>
    </source>
</evidence>
<proteinExistence type="predicted"/>
<dbReference type="OrthoDB" id="10563305at2759"/>
<feature type="compositionally biased region" description="Low complexity" evidence="1">
    <location>
        <begin position="319"/>
        <end position="330"/>
    </location>
</feature>
<reference evidence="2 3" key="2">
    <citation type="journal article" date="2012" name="PLoS Pathog.">
        <title>Diverse lifestyles and strategies of plant pathogenesis encoded in the genomes of eighteen Dothideomycetes fungi.</title>
        <authorList>
            <person name="Ohm R.A."/>
            <person name="Feau N."/>
            <person name="Henrissat B."/>
            <person name="Schoch C.L."/>
            <person name="Horwitz B.A."/>
            <person name="Barry K.W."/>
            <person name="Condon B.J."/>
            <person name="Copeland A.C."/>
            <person name="Dhillon B."/>
            <person name="Glaser F."/>
            <person name="Hesse C.N."/>
            <person name="Kosti I."/>
            <person name="LaButti K."/>
            <person name="Lindquist E.A."/>
            <person name="Lucas S."/>
            <person name="Salamov A.A."/>
            <person name="Bradshaw R.E."/>
            <person name="Ciuffetti L."/>
            <person name="Hamelin R.C."/>
            <person name="Kema G.H.J."/>
            <person name="Lawrence C."/>
            <person name="Scott J.A."/>
            <person name="Spatafora J.W."/>
            <person name="Turgeon B.G."/>
            <person name="de Wit P.J.G.M."/>
            <person name="Zhong S."/>
            <person name="Goodwin S.B."/>
            <person name="Grigoriev I.V."/>
        </authorList>
    </citation>
    <scope>NUCLEOTIDE SEQUENCE [LARGE SCALE GENOMIC DNA]</scope>
    <source>
        <strain evidence="3">NZE10 / CBS 128990</strain>
    </source>
</reference>
<evidence type="ECO:0000313" key="3">
    <source>
        <dbReference type="Proteomes" id="UP000016933"/>
    </source>
</evidence>
<feature type="region of interest" description="Disordered" evidence="1">
    <location>
        <begin position="234"/>
        <end position="257"/>
    </location>
</feature>
<keyword evidence="3" id="KW-1185">Reference proteome</keyword>
<evidence type="ECO:0000256" key="1">
    <source>
        <dbReference type="SAM" id="MobiDB-lite"/>
    </source>
</evidence>
<gene>
    <name evidence="2" type="ORF">DOTSEDRAFT_36801</name>
</gene>
<dbReference type="EMBL" id="KB446542">
    <property type="protein sequence ID" value="EME41396.1"/>
    <property type="molecule type" value="Genomic_DNA"/>
</dbReference>
<dbReference type="AlphaFoldDB" id="N1PJ87"/>
<feature type="region of interest" description="Disordered" evidence="1">
    <location>
        <begin position="292"/>
        <end position="349"/>
    </location>
</feature>
<organism evidence="2 3">
    <name type="scientific">Dothistroma septosporum (strain NZE10 / CBS 128990)</name>
    <name type="common">Red band needle blight fungus</name>
    <name type="synonym">Mycosphaerella pini</name>
    <dbReference type="NCBI Taxonomy" id="675120"/>
    <lineage>
        <taxon>Eukaryota</taxon>
        <taxon>Fungi</taxon>
        <taxon>Dikarya</taxon>
        <taxon>Ascomycota</taxon>
        <taxon>Pezizomycotina</taxon>
        <taxon>Dothideomycetes</taxon>
        <taxon>Dothideomycetidae</taxon>
        <taxon>Mycosphaerellales</taxon>
        <taxon>Mycosphaerellaceae</taxon>
        <taxon>Dothistroma</taxon>
    </lineage>
</organism>
<protein>
    <submittedName>
        <fullName evidence="2">Uncharacterized protein</fullName>
    </submittedName>
</protein>
<feature type="region of interest" description="Disordered" evidence="1">
    <location>
        <begin position="77"/>
        <end position="121"/>
    </location>
</feature>
<dbReference type="OMA" id="YRTHHAN"/>
<dbReference type="Proteomes" id="UP000016933">
    <property type="component" value="Unassembled WGS sequence"/>
</dbReference>
<sequence length="616" mass="67791">MPPSGAFGRGLTDIAVLGTADQWYDARCIECRRRHRITVQVEEVEDQQEDHQGSEHYATRLISTASQRTYFCLSRCPPTKPSEGDRQDQCGPASRHRTTAQASTFVGPPIATDSRGDTAQSSAPELHVTAGNSTFSAYESHHSQPGGIRNSLNLKRSVQSLRSRVKQSISNMSLRLAVRDDIHEDAEPDQKPMLQSPASMLGLRAALKGQQIPIDADSTDAKVLRSASSKVRMRRAFHRREPGPTELPGEDPEETANPPRWRWMAISKDLPTRRMDLRIAISNVSLRSSSTMTARLDGGQSEGALSSLSQRRPVKAAESSLRSLTDSISSKASRAGFTGPKPQRDDMQQLPGRRLFSTGQLPPRGQVLVPPVPESLRNTPGTHQPIAKPEVMIHTWDIGDQDIAGDMYITPESHLQALGSDVRIDEGSMDMPSAALAIRRRDKYCDPGTLAILTGASHATSAENYPGFQLNTEDPFAQMLSGRRAGRYMNYEDDASTAQSSTSRLPFRSQMQSIRDDVSELHDSELFADFSSWSRKVSPITLAGDDRGENQQERFVERGSRHIEQKRDQDSSFSLAGRVTPRLCSWSNGGSPFCVEHRASGESSVLSWTQANANGS</sequence>
<dbReference type="HOGENOM" id="CLU_443445_0_0_1"/>